<evidence type="ECO:0000256" key="1">
    <source>
        <dbReference type="ARBA" id="ARBA00023125"/>
    </source>
</evidence>
<evidence type="ECO:0000256" key="2">
    <source>
        <dbReference type="ARBA" id="ARBA00023163"/>
    </source>
</evidence>
<feature type="DNA-binding region" description="HMG box" evidence="3">
    <location>
        <begin position="88"/>
        <end position="156"/>
    </location>
</feature>
<comment type="caution">
    <text evidence="5">The sequence shown here is derived from an EMBL/GenBank/DDBJ whole genome shotgun (WGS) entry which is preliminary data.</text>
</comment>
<dbReference type="GO" id="GO:0005634">
    <property type="term" value="C:nucleus"/>
    <property type="evidence" value="ECO:0007669"/>
    <property type="project" value="UniProtKB-UniRule"/>
</dbReference>
<dbReference type="SUPFAM" id="SSF47095">
    <property type="entry name" value="HMG-box"/>
    <property type="match status" value="1"/>
</dbReference>
<dbReference type="GO" id="GO:0001228">
    <property type="term" value="F:DNA-binding transcription activator activity, RNA polymerase II-specific"/>
    <property type="evidence" value="ECO:0007669"/>
    <property type="project" value="TreeGrafter"/>
</dbReference>
<proteinExistence type="predicted"/>
<dbReference type="Gene3D" id="1.10.30.10">
    <property type="entry name" value="High mobility group box domain"/>
    <property type="match status" value="1"/>
</dbReference>
<keyword evidence="3" id="KW-0539">Nucleus</keyword>
<evidence type="ECO:0000259" key="4">
    <source>
        <dbReference type="PROSITE" id="PS50118"/>
    </source>
</evidence>
<evidence type="ECO:0000313" key="5">
    <source>
        <dbReference type="EMBL" id="KAK3944017.1"/>
    </source>
</evidence>
<dbReference type="PANTHER" id="PTHR10270:SF161">
    <property type="entry name" value="SEX-DETERMINING REGION Y PROTEIN"/>
    <property type="match status" value="1"/>
</dbReference>
<feature type="domain" description="HMG box" evidence="4">
    <location>
        <begin position="88"/>
        <end position="156"/>
    </location>
</feature>
<dbReference type="InterPro" id="IPR050140">
    <property type="entry name" value="SRY-related_HMG-box_TF-like"/>
</dbReference>
<dbReference type="PANTHER" id="PTHR10270">
    <property type="entry name" value="SOX TRANSCRIPTION FACTOR"/>
    <property type="match status" value="1"/>
</dbReference>
<sequence length="187" mass="21265">MSDYGRDLIVKMSMTLTRRELEFGMQNFHAMVGEPVVLMVDKTLGQWNMMTRRLGQDLDMERFVLVANTSDGHTPPRDANGDTTGAHIRRPRNQFIIFRQEQSAKIRAENPGMTAGAISQIAAKMWRAAEPAVKAHYKQMATIEDANHKNMHPSYRYKARRPHRAMNKRHVAANPMLAAERLIASGH</sequence>
<protein>
    <submittedName>
        <fullName evidence="5">High mobility group box-domain-containing protein</fullName>
    </submittedName>
</protein>
<dbReference type="Pfam" id="PF00505">
    <property type="entry name" value="HMG_box"/>
    <property type="match status" value="1"/>
</dbReference>
<accession>A0AAN6NDY5</accession>
<dbReference type="SMART" id="SM00398">
    <property type="entry name" value="HMG"/>
    <property type="match status" value="1"/>
</dbReference>
<evidence type="ECO:0000313" key="6">
    <source>
        <dbReference type="Proteomes" id="UP001303473"/>
    </source>
</evidence>
<evidence type="ECO:0000256" key="3">
    <source>
        <dbReference type="PROSITE-ProRule" id="PRU00267"/>
    </source>
</evidence>
<keyword evidence="2" id="KW-0804">Transcription</keyword>
<dbReference type="PROSITE" id="PS50118">
    <property type="entry name" value="HMG_BOX_2"/>
    <property type="match status" value="1"/>
</dbReference>
<dbReference type="AlphaFoldDB" id="A0AAN6NDY5"/>
<dbReference type="GO" id="GO:0030154">
    <property type="term" value="P:cell differentiation"/>
    <property type="evidence" value="ECO:0007669"/>
    <property type="project" value="TreeGrafter"/>
</dbReference>
<organism evidence="5 6">
    <name type="scientific">Diplogelasinospora grovesii</name>
    <dbReference type="NCBI Taxonomy" id="303347"/>
    <lineage>
        <taxon>Eukaryota</taxon>
        <taxon>Fungi</taxon>
        <taxon>Dikarya</taxon>
        <taxon>Ascomycota</taxon>
        <taxon>Pezizomycotina</taxon>
        <taxon>Sordariomycetes</taxon>
        <taxon>Sordariomycetidae</taxon>
        <taxon>Sordariales</taxon>
        <taxon>Diplogelasinosporaceae</taxon>
        <taxon>Diplogelasinospora</taxon>
    </lineage>
</organism>
<name>A0AAN6NDY5_9PEZI</name>
<dbReference type="InterPro" id="IPR009071">
    <property type="entry name" value="HMG_box_dom"/>
</dbReference>
<dbReference type="GO" id="GO:0000978">
    <property type="term" value="F:RNA polymerase II cis-regulatory region sequence-specific DNA binding"/>
    <property type="evidence" value="ECO:0007669"/>
    <property type="project" value="TreeGrafter"/>
</dbReference>
<gene>
    <name evidence="5" type="ORF">QBC46DRAFT_338061</name>
</gene>
<keyword evidence="6" id="KW-1185">Reference proteome</keyword>
<reference evidence="6" key="1">
    <citation type="journal article" date="2023" name="Mol. Phylogenet. Evol.">
        <title>Genome-scale phylogeny and comparative genomics of the fungal order Sordariales.</title>
        <authorList>
            <person name="Hensen N."/>
            <person name="Bonometti L."/>
            <person name="Westerberg I."/>
            <person name="Brannstrom I.O."/>
            <person name="Guillou S."/>
            <person name="Cros-Aarteil S."/>
            <person name="Calhoun S."/>
            <person name="Haridas S."/>
            <person name="Kuo A."/>
            <person name="Mondo S."/>
            <person name="Pangilinan J."/>
            <person name="Riley R."/>
            <person name="LaButti K."/>
            <person name="Andreopoulos B."/>
            <person name="Lipzen A."/>
            <person name="Chen C."/>
            <person name="Yan M."/>
            <person name="Daum C."/>
            <person name="Ng V."/>
            <person name="Clum A."/>
            <person name="Steindorff A."/>
            <person name="Ohm R.A."/>
            <person name="Martin F."/>
            <person name="Silar P."/>
            <person name="Natvig D.O."/>
            <person name="Lalanne C."/>
            <person name="Gautier V."/>
            <person name="Ament-Velasquez S.L."/>
            <person name="Kruys A."/>
            <person name="Hutchinson M.I."/>
            <person name="Powell A.J."/>
            <person name="Barry K."/>
            <person name="Miller A.N."/>
            <person name="Grigoriev I.V."/>
            <person name="Debuchy R."/>
            <person name="Gladieux P."/>
            <person name="Hiltunen Thoren M."/>
            <person name="Johannesson H."/>
        </authorList>
    </citation>
    <scope>NUCLEOTIDE SEQUENCE [LARGE SCALE GENOMIC DNA]</scope>
    <source>
        <strain evidence="6">CBS 340.73</strain>
    </source>
</reference>
<dbReference type="EMBL" id="MU853762">
    <property type="protein sequence ID" value="KAK3944017.1"/>
    <property type="molecule type" value="Genomic_DNA"/>
</dbReference>
<dbReference type="CDD" id="cd01389">
    <property type="entry name" value="HMG-box_ROX1-like"/>
    <property type="match status" value="1"/>
</dbReference>
<dbReference type="InterPro" id="IPR036910">
    <property type="entry name" value="HMG_box_dom_sf"/>
</dbReference>
<keyword evidence="1 3" id="KW-0238">DNA-binding</keyword>
<dbReference type="Proteomes" id="UP001303473">
    <property type="component" value="Unassembled WGS sequence"/>
</dbReference>